<organism evidence="1 2">
    <name type="scientific">Stakelama tenebrarum</name>
    <dbReference type="NCBI Taxonomy" id="2711215"/>
    <lineage>
        <taxon>Bacteria</taxon>
        <taxon>Pseudomonadati</taxon>
        <taxon>Pseudomonadota</taxon>
        <taxon>Alphaproteobacteria</taxon>
        <taxon>Sphingomonadales</taxon>
        <taxon>Sphingomonadaceae</taxon>
        <taxon>Stakelama</taxon>
    </lineage>
</organism>
<protein>
    <submittedName>
        <fullName evidence="1">Uncharacterized protein</fullName>
    </submittedName>
</protein>
<dbReference type="Proteomes" id="UP000501568">
    <property type="component" value="Chromosome"/>
</dbReference>
<dbReference type="KEGG" id="spzr:G5C33_03470"/>
<dbReference type="RefSeq" id="WP_165325936.1">
    <property type="nucleotide sequence ID" value="NZ_CP049109.1"/>
</dbReference>
<dbReference type="AlphaFoldDB" id="A0A6G6Y2Y9"/>
<accession>A0A6G6Y2Y9</accession>
<proteinExistence type="predicted"/>
<gene>
    <name evidence="1" type="ORF">G5C33_03470</name>
</gene>
<evidence type="ECO:0000313" key="1">
    <source>
        <dbReference type="EMBL" id="QIG78936.1"/>
    </source>
</evidence>
<sequence length="147" mass="16255">MWGRKKKSSLREKLPFKTAKGFFEYQCKYGGTRLEEGLGIVALVLDARKEFGTSVAVKREENGCQLAALRVAAEDGGFITFALTASQRGENLRPDDIVIWVPGDYLPAIAQQFDDERCGWVGLIVAKIAPEMPVQAGVPWTILSEYS</sequence>
<evidence type="ECO:0000313" key="2">
    <source>
        <dbReference type="Proteomes" id="UP000501568"/>
    </source>
</evidence>
<dbReference type="EMBL" id="CP049109">
    <property type="protein sequence ID" value="QIG78936.1"/>
    <property type="molecule type" value="Genomic_DNA"/>
</dbReference>
<keyword evidence="2" id="KW-1185">Reference proteome</keyword>
<name>A0A6G6Y2Y9_9SPHN</name>
<reference evidence="1 2" key="1">
    <citation type="submission" date="2020-02" db="EMBL/GenBank/DDBJ databases">
        <authorList>
            <person name="Zheng R.K."/>
            <person name="Sun C.M."/>
        </authorList>
    </citation>
    <scope>NUCLEOTIDE SEQUENCE [LARGE SCALE GENOMIC DNA]</scope>
    <source>
        <strain evidence="2">zrk23</strain>
    </source>
</reference>